<organism evidence="1 2">
    <name type="scientific">Glycomyces terrestris</name>
    <dbReference type="NCBI Taxonomy" id="2493553"/>
    <lineage>
        <taxon>Bacteria</taxon>
        <taxon>Bacillati</taxon>
        <taxon>Actinomycetota</taxon>
        <taxon>Actinomycetes</taxon>
        <taxon>Glycomycetales</taxon>
        <taxon>Glycomycetaceae</taxon>
        <taxon>Glycomyces</taxon>
    </lineage>
</organism>
<proteinExistence type="predicted"/>
<dbReference type="RefSeq" id="WP_125246125.1">
    <property type="nucleotide sequence ID" value="NZ_RSEB01000001.1"/>
</dbReference>
<sequence length="157" mass="17051">MTQLSQFDDDERDLLLDTPGVVLKGAIVADGSTSPLVFLKEVTAGARVFKQAQRHENAFVKSVALALKHRGLDEDSELPVTEEAMPQALKLAREASALLREKADPEDAAVYTGWLLHLATEVASAVKSREGGLLSRKVAISEGERLFLEDLERALNG</sequence>
<dbReference type="OrthoDB" id="5143991at2"/>
<keyword evidence="2" id="KW-1185">Reference proteome</keyword>
<reference evidence="1 2" key="1">
    <citation type="submission" date="2018-12" db="EMBL/GenBank/DDBJ databases">
        <title>Glycomyces sp. YIM 121974 draft genome.</title>
        <authorList>
            <person name="Li Q."/>
        </authorList>
    </citation>
    <scope>NUCLEOTIDE SEQUENCE [LARGE SCALE GENOMIC DNA]</scope>
    <source>
        <strain evidence="1 2">YIM 121974</strain>
    </source>
</reference>
<evidence type="ECO:0000313" key="2">
    <source>
        <dbReference type="Proteomes" id="UP000277256"/>
    </source>
</evidence>
<dbReference type="EMBL" id="RSEB01000001">
    <property type="protein sequence ID" value="RRS01648.1"/>
    <property type="molecule type" value="Genomic_DNA"/>
</dbReference>
<comment type="caution">
    <text evidence="1">The sequence shown here is derived from an EMBL/GenBank/DDBJ whole genome shotgun (WGS) entry which is preliminary data.</text>
</comment>
<name>A0A426V4A5_9ACTN</name>
<accession>A0A426V4A5</accession>
<dbReference type="Proteomes" id="UP000277256">
    <property type="component" value="Unassembled WGS sequence"/>
</dbReference>
<protein>
    <submittedName>
        <fullName evidence="1">Uncharacterized protein</fullName>
    </submittedName>
</protein>
<evidence type="ECO:0000313" key="1">
    <source>
        <dbReference type="EMBL" id="RRS01648.1"/>
    </source>
</evidence>
<dbReference type="AlphaFoldDB" id="A0A426V4A5"/>
<gene>
    <name evidence="1" type="ORF">EIW28_02475</name>
</gene>